<evidence type="ECO:0008006" key="4">
    <source>
        <dbReference type="Google" id="ProtNLM"/>
    </source>
</evidence>
<sequence length="66" mass="7256">MKLIYLLGVIPPAAFFSGGLIAQHVDELVGGLPFLLMWNTFSLLLSSMVMLIIFLSDDTNREGKAE</sequence>
<reference evidence="3" key="1">
    <citation type="submission" date="2017-01" db="EMBL/GenBank/DDBJ databases">
        <title>Genome Analysis of Deinococcus marmoris KOPRI26562.</title>
        <authorList>
            <person name="Kim J.H."/>
            <person name="Oh H.-M."/>
        </authorList>
    </citation>
    <scope>NUCLEOTIDE SEQUENCE [LARGE SCALE GENOMIC DNA]</scope>
    <source>
        <strain evidence="3">PAMC 26633</strain>
    </source>
</reference>
<name>A0A226WKR2_CABSO</name>
<dbReference type="Proteomes" id="UP000214720">
    <property type="component" value="Unassembled WGS sequence"/>
</dbReference>
<gene>
    <name evidence="2" type="ORF">BSU04_45325</name>
</gene>
<organism evidence="2 3">
    <name type="scientific">Caballeronia sordidicola</name>
    <name type="common">Burkholderia sordidicola</name>
    <dbReference type="NCBI Taxonomy" id="196367"/>
    <lineage>
        <taxon>Bacteria</taxon>
        <taxon>Pseudomonadati</taxon>
        <taxon>Pseudomonadota</taxon>
        <taxon>Betaproteobacteria</taxon>
        <taxon>Burkholderiales</taxon>
        <taxon>Burkholderiaceae</taxon>
        <taxon>Caballeronia</taxon>
    </lineage>
</organism>
<keyword evidence="1" id="KW-1133">Transmembrane helix</keyword>
<protein>
    <recommendedName>
        <fullName evidence="4">DUF3311 domain-containing protein</fullName>
    </recommendedName>
</protein>
<evidence type="ECO:0000256" key="1">
    <source>
        <dbReference type="SAM" id="Phobius"/>
    </source>
</evidence>
<feature type="transmembrane region" description="Helical" evidence="1">
    <location>
        <begin position="32"/>
        <end position="55"/>
    </location>
</feature>
<proteinExistence type="predicted"/>
<dbReference type="EMBL" id="MTHB01000297">
    <property type="protein sequence ID" value="OXC71775.1"/>
    <property type="molecule type" value="Genomic_DNA"/>
</dbReference>
<evidence type="ECO:0000313" key="3">
    <source>
        <dbReference type="Proteomes" id="UP000214720"/>
    </source>
</evidence>
<dbReference type="AlphaFoldDB" id="A0A226WKR2"/>
<evidence type="ECO:0000313" key="2">
    <source>
        <dbReference type="EMBL" id="OXC71775.1"/>
    </source>
</evidence>
<keyword evidence="1" id="KW-0472">Membrane</keyword>
<keyword evidence="1" id="KW-0812">Transmembrane</keyword>
<accession>A0A226WKR2</accession>
<comment type="caution">
    <text evidence="2">The sequence shown here is derived from an EMBL/GenBank/DDBJ whole genome shotgun (WGS) entry which is preliminary data.</text>
</comment>